<evidence type="ECO:0000313" key="2">
    <source>
        <dbReference type="Proteomes" id="UP001177597"/>
    </source>
</evidence>
<organism evidence="1 2">
    <name type="scientific">Arsenophonus nasoniae</name>
    <name type="common">son-killer infecting Nasonia vitripennis</name>
    <dbReference type="NCBI Taxonomy" id="638"/>
    <lineage>
        <taxon>Bacteria</taxon>
        <taxon>Pseudomonadati</taxon>
        <taxon>Pseudomonadota</taxon>
        <taxon>Gammaproteobacteria</taxon>
        <taxon>Enterobacterales</taxon>
        <taxon>Morganellaceae</taxon>
        <taxon>Arsenophonus</taxon>
    </lineage>
</organism>
<dbReference type="InterPro" id="IPR013381">
    <property type="entry name" value="CRISPR-assoc_prot_Cse1"/>
</dbReference>
<protein>
    <submittedName>
        <fullName evidence="1">Type I-E CRISPR-associated protein Cse1/CasA</fullName>
    </submittedName>
</protein>
<dbReference type="Proteomes" id="UP001177597">
    <property type="component" value="Chromosome"/>
</dbReference>
<dbReference type="Pfam" id="PF09481">
    <property type="entry name" value="CRISPR_Cse1"/>
    <property type="match status" value="1"/>
</dbReference>
<reference evidence="1" key="1">
    <citation type="submission" date="2023-04" db="EMBL/GenBank/DDBJ databases">
        <title>Genome dynamics across the evolutionary transition to endosymbiosis.</title>
        <authorList>
            <person name="Siozios S."/>
            <person name="Nadal-Jimenez P."/>
            <person name="Azagi T."/>
            <person name="Sprong H."/>
            <person name="Frost C.L."/>
            <person name="Parratt S.R."/>
            <person name="Taylor G."/>
            <person name="Brettell L."/>
            <person name="Lew K.C."/>
            <person name="Croft L."/>
            <person name="King K.C."/>
            <person name="Brockhurst M.A."/>
            <person name="Hypsa V."/>
            <person name="Novakova E."/>
            <person name="Darby A.C."/>
            <person name="Hurst G.D.D."/>
        </authorList>
    </citation>
    <scope>NUCLEOTIDE SEQUENCE</scope>
    <source>
        <strain evidence="1">AIh</strain>
    </source>
</reference>
<proteinExistence type="predicted"/>
<sequence>MENRFNLIDEAWLPVADVGRVSLRDIFTHPEYRALGGNPVQKIAILKLLQAIAQVAATPEDEAQWQQLGWQKMAAQVCDYLEQWHDRFYLYGSHPFLQIPAIANAALKPFSVVLPDVATGNTTVLTQSQSERTLDDADKALLLLVQMGFALAGKKTDNSVILSEGYKGKTKENGKGVSSKPGPAVAHMGLLHNFCFGLSLLKTVWLNLFTQVEIAGLTIYPNGLGTAPWQQMPQGEDCAIAKQMKGSLMGRLIPLCRFCLLTDKGLHYSDGINHASYKEGMFDPSIAIDFSGKEAKVRWANPERRPWRELTGLLSFIGQQKSRFDCIQLQLAISKAMCQTEIIAIWSGGLQVSSNAVTDHAKLIH</sequence>
<name>A0AA95GF60_9GAMM</name>
<evidence type="ECO:0000313" key="1">
    <source>
        <dbReference type="EMBL" id="WGL94864.1"/>
    </source>
</evidence>
<gene>
    <name evidence="1" type="primary">casA</name>
    <name evidence="1" type="ORF">QE207_14410</name>
</gene>
<dbReference type="RefSeq" id="WP_280629014.1">
    <property type="nucleotide sequence ID" value="NZ_CP123498.1"/>
</dbReference>
<dbReference type="EMBL" id="CP123498">
    <property type="protein sequence ID" value="WGL94864.1"/>
    <property type="molecule type" value="Genomic_DNA"/>
</dbReference>
<accession>A0AA95GF60</accession>
<dbReference type="NCBIfam" id="TIGR02547">
    <property type="entry name" value="casA_cse1"/>
    <property type="match status" value="1"/>
</dbReference>
<dbReference type="AlphaFoldDB" id="A0AA95GF60"/>